<dbReference type="EMBL" id="CASHTH010001018">
    <property type="protein sequence ID" value="CAI8010208.1"/>
    <property type="molecule type" value="Genomic_DNA"/>
</dbReference>
<accession>A0AA35W6Q3</accession>
<organism evidence="2 3">
    <name type="scientific">Geodia barretti</name>
    <name type="common">Barrett's horny sponge</name>
    <dbReference type="NCBI Taxonomy" id="519541"/>
    <lineage>
        <taxon>Eukaryota</taxon>
        <taxon>Metazoa</taxon>
        <taxon>Porifera</taxon>
        <taxon>Demospongiae</taxon>
        <taxon>Heteroscleromorpha</taxon>
        <taxon>Tetractinellida</taxon>
        <taxon>Astrophorina</taxon>
        <taxon>Geodiidae</taxon>
        <taxon>Geodia</taxon>
    </lineage>
</organism>
<dbReference type="Proteomes" id="UP001174909">
    <property type="component" value="Unassembled WGS sequence"/>
</dbReference>
<keyword evidence="3" id="KW-1185">Reference proteome</keyword>
<gene>
    <name evidence="2" type="ORF">GBAR_LOCUS6740</name>
</gene>
<evidence type="ECO:0000313" key="3">
    <source>
        <dbReference type="Proteomes" id="UP001174909"/>
    </source>
</evidence>
<feature type="compositionally biased region" description="Polar residues" evidence="1">
    <location>
        <begin position="31"/>
        <end position="43"/>
    </location>
</feature>
<dbReference type="AlphaFoldDB" id="A0AA35W6Q3"/>
<evidence type="ECO:0000256" key="1">
    <source>
        <dbReference type="SAM" id="MobiDB-lite"/>
    </source>
</evidence>
<proteinExistence type="predicted"/>
<comment type="caution">
    <text evidence="2">The sequence shown here is derived from an EMBL/GenBank/DDBJ whole genome shotgun (WGS) entry which is preliminary data.</text>
</comment>
<reference evidence="2" key="1">
    <citation type="submission" date="2023-03" db="EMBL/GenBank/DDBJ databases">
        <authorList>
            <person name="Steffen K."/>
            <person name="Cardenas P."/>
        </authorList>
    </citation>
    <scope>NUCLEOTIDE SEQUENCE</scope>
</reference>
<feature type="region of interest" description="Disordered" evidence="1">
    <location>
        <begin position="1"/>
        <end position="43"/>
    </location>
</feature>
<evidence type="ECO:0000313" key="2">
    <source>
        <dbReference type="EMBL" id="CAI8010208.1"/>
    </source>
</evidence>
<feature type="compositionally biased region" description="Basic and acidic residues" evidence="1">
    <location>
        <begin position="19"/>
        <end position="30"/>
    </location>
</feature>
<name>A0AA35W6Q3_GEOBA</name>
<protein>
    <submittedName>
        <fullName evidence="2">Uncharacterized protein</fullName>
    </submittedName>
</protein>
<sequence length="79" mass="8924">MGVGEKKVHTKGNNLFSDCRNDIRSRDGHVESSTTSGSTPQSECRCSCLHLNSCSYLSDWRRRTISHYIYTMRDGHSLG</sequence>